<dbReference type="Gene3D" id="3.40.1310.20">
    <property type="match status" value="1"/>
</dbReference>
<organism evidence="1 2">
    <name type="scientific">Camel associated drosmacovirus 1</name>
    <dbReference type="NCBI Taxonomy" id="2169876"/>
    <lineage>
        <taxon>Viruses</taxon>
        <taxon>Monodnaviria</taxon>
        <taxon>Shotokuvirae</taxon>
        <taxon>Cressdnaviricota</taxon>
        <taxon>Arfiviricetes</taxon>
        <taxon>Cremevirales</taxon>
        <taxon>Smacoviridae</taxon>
        <taxon>Drosmacovirus</taxon>
        <taxon>Drosmacovirus camas1</taxon>
    </lineage>
</organism>
<dbReference type="GeneID" id="37620345"/>
<evidence type="ECO:0000313" key="1">
    <source>
        <dbReference type="EMBL" id="AIY31243.1"/>
    </source>
</evidence>
<dbReference type="RefSeq" id="YP_009508831.1">
    <property type="nucleotide sequence ID" value="NC_039057.1"/>
</dbReference>
<accession>A0A0A1EL55</accession>
<protein>
    <submittedName>
        <fullName evidence="1">Putative replicase protein</fullName>
    </submittedName>
</protein>
<proteinExistence type="predicted"/>
<dbReference type="KEGG" id="vg:37620345"/>
<evidence type="ECO:0000313" key="2">
    <source>
        <dbReference type="Proteomes" id="UP000098834"/>
    </source>
</evidence>
<name>A0A0A1EL55_9VIRU</name>
<sequence length="261" mass="30671">MTNPTWFCGTIWKHLTEWTMEQLAEWFKQHHAKEGVIGLEISPTSGKEHYQFKIHLDRGETLEGWKALIGPMGHIEIAVDKNFSGYEEKDGNFIKWPTSPLEKYKSLKLRTWQIDVVETFERQDDRRILVVVDKQGGNGKSYLSRFMEATGKADVCPVISDEYNDYSAYCLDNPCKGYVFDLPRATSIKRRSAMWMGIEQIKNGLLYEKRYRPRKMWIEPPKVLVFTNDDVPWDMLSRDRWEAYELYNGQLFLLKPPNDTE</sequence>
<keyword evidence="2" id="KW-1185">Reference proteome</keyword>
<gene>
    <name evidence="1" type="primary">rep</name>
</gene>
<reference evidence="1 2" key="1">
    <citation type="journal article" date="2014" name="Virology">
        <title>Metagenomic analysis of viromes of dromedary camel fecal samples reveals large number and high diversity of circoviruses and picobirnaviruses.</title>
        <authorList>
            <person name="Woo P.C.Y."/>
            <person name="Lau S.K.P."/>
            <person name="Teng J.L.L."/>
            <person name="Tsang A.K.L."/>
            <person name="Joseph M."/>
            <person name="Wong E.Y.M."/>
            <person name="Tang Y."/>
            <person name="Sivakumar S."/>
            <person name="Bai R."/>
            <person name="Wernery R."/>
            <person name="Wernery U."/>
            <person name="Yuen K.-Y."/>
        </authorList>
    </citation>
    <scope>NUCLEOTIDE SEQUENCE [LARGE SCALE GENOMIC DNA]</scope>
    <source>
        <strain evidence="1">DcSCV_c1359</strain>
    </source>
</reference>
<dbReference type="Proteomes" id="UP000098834">
    <property type="component" value="Segment"/>
</dbReference>
<dbReference type="EMBL" id="KM573769">
    <property type="protein sequence ID" value="AIY31243.1"/>
    <property type="molecule type" value="Genomic_DNA"/>
</dbReference>